<dbReference type="Gene3D" id="3.30.460.10">
    <property type="entry name" value="Beta Polymerase, domain 2"/>
    <property type="match status" value="1"/>
</dbReference>
<sequence length="90" mass="9662">MIATGMSERHLKAMSAAVEAVASEEERTLLGVEGESSSGWIVVDVGDVVAHLFSAALRAYYDLDGLWADAKVVRPGETPRREDAEREATG</sequence>
<reference evidence="2" key="1">
    <citation type="journal article" date="2014" name="Front. Microbiol.">
        <title>High frequency of phylogenetically diverse reductive dehalogenase-homologous genes in deep subseafloor sedimentary metagenomes.</title>
        <authorList>
            <person name="Kawai M."/>
            <person name="Futagami T."/>
            <person name="Toyoda A."/>
            <person name="Takaki Y."/>
            <person name="Nishi S."/>
            <person name="Hori S."/>
            <person name="Arai W."/>
            <person name="Tsubouchi T."/>
            <person name="Morono Y."/>
            <person name="Uchiyama I."/>
            <person name="Ito T."/>
            <person name="Fujiyama A."/>
            <person name="Inagaki F."/>
            <person name="Takami H."/>
        </authorList>
    </citation>
    <scope>NUCLEOTIDE SEQUENCE</scope>
    <source>
        <strain evidence="2">Expedition CK06-06</strain>
    </source>
</reference>
<dbReference type="InterPro" id="IPR043519">
    <property type="entry name" value="NT_sf"/>
</dbReference>
<proteinExistence type="inferred from homology"/>
<gene>
    <name evidence="2" type="ORF">S01H1_85033</name>
</gene>
<dbReference type="PANTHER" id="PTHR21043:SF0">
    <property type="entry name" value="MITOCHONDRIAL ASSEMBLY OF RIBOSOMAL LARGE SUBUNIT PROTEIN 1"/>
    <property type="match status" value="1"/>
</dbReference>
<dbReference type="AlphaFoldDB" id="X0YHM8"/>
<dbReference type="GO" id="GO:0090071">
    <property type="term" value="P:negative regulation of ribosome biogenesis"/>
    <property type="evidence" value="ECO:0007669"/>
    <property type="project" value="TreeGrafter"/>
</dbReference>
<organism evidence="2">
    <name type="scientific">marine sediment metagenome</name>
    <dbReference type="NCBI Taxonomy" id="412755"/>
    <lineage>
        <taxon>unclassified sequences</taxon>
        <taxon>metagenomes</taxon>
        <taxon>ecological metagenomes</taxon>
    </lineage>
</organism>
<dbReference type="PANTHER" id="PTHR21043">
    <property type="entry name" value="IOJAP SUPERFAMILY ORTHOLOG"/>
    <property type="match status" value="1"/>
</dbReference>
<accession>X0YHM8</accession>
<dbReference type="Pfam" id="PF02410">
    <property type="entry name" value="RsfS"/>
    <property type="match status" value="1"/>
</dbReference>
<dbReference type="NCBIfam" id="TIGR00090">
    <property type="entry name" value="rsfS_iojap_ybeB"/>
    <property type="match status" value="1"/>
</dbReference>
<evidence type="ECO:0000313" key="2">
    <source>
        <dbReference type="EMBL" id="GAG46702.1"/>
    </source>
</evidence>
<dbReference type="GO" id="GO:0043023">
    <property type="term" value="F:ribosomal large subunit binding"/>
    <property type="evidence" value="ECO:0007669"/>
    <property type="project" value="TreeGrafter"/>
</dbReference>
<protein>
    <recommendedName>
        <fullName evidence="3">Ribosome silencing factor</fullName>
    </recommendedName>
</protein>
<comment type="similarity">
    <text evidence="1">Belongs to the Iojap/RsfS family.</text>
</comment>
<evidence type="ECO:0008006" key="3">
    <source>
        <dbReference type="Google" id="ProtNLM"/>
    </source>
</evidence>
<dbReference type="EMBL" id="BARS01058239">
    <property type="protein sequence ID" value="GAG46702.1"/>
    <property type="molecule type" value="Genomic_DNA"/>
</dbReference>
<name>X0YHM8_9ZZZZ</name>
<evidence type="ECO:0000256" key="1">
    <source>
        <dbReference type="ARBA" id="ARBA00010574"/>
    </source>
</evidence>
<dbReference type="GO" id="GO:0017148">
    <property type="term" value="P:negative regulation of translation"/>
    <property type="evidence" value="ECO:0007669"/>
    <property type="project" value="TreeGrafter"/>
</dbReference>
<comment type="caution">
    <text evidence="2">The sequence shown here is derived from an EMBL/GenBank/DDBJ whole genome shotgun (WGS) entry which is preliminary data.</text>
</comment>
<dbReference type="SUPFAM" id="SSF81301">
    <property type="entry name" value="Nucleotidyltransferase"/>
    <property type="match status" value="1"/>
</dbReference>
<dbReference type="InterPro" id="IPR004394">
    <property type="entry name" value="Iojap/RsfS/C7orf30"/>
</dbReference>